<reference evidence="3" key="1">
    <citation type="journal article" date="2019" name="Int. J. Syst. Evol. Microbiol.">
        <title>The Global Catalogue of Microorganisms (GCM) 10K type strain sequencing project: providing services to taxonomists for standard genome sequencing and annotation.</title>
        <authorList>
            <consortium name="The Broad Institute Genomics Platform"/>
            <consortium name="The Broad Institute Genome Sequencing Center for Infectious Disease"/>
            <person name="Wu L."/>
            <person name="Ma J."/>
        </authorList>
    </citation>
    <scope>NUCLEOTIDE SEQUENCE [LARGE SCALE GENOMIC DNA]</scope>
    <source>
        <strain evidence="3">JCM 18127</strain>
    </source>
</reference>
<accession>A0ABP8W422</accession>
<evidence type="ECO:0000256" key="1">
    <source>
        <dbReference type="SAM" id="MobiDB-lite"/>
    </source>
</evidence>
<keyword evidence="3" id="KW-1185">Reference proteome</keyword>
<evidence type="ECO:0000313" key="2">
    <source>
        <dbReference type="EMBL" id="GAA4679871.1"/>
    </source>
</evidence>
<protein>
    <recommendedName>
        <fullName evidence="4">MatE family transporter</fullName>
    </recommendedName>
</protein>
<evidence type="ECO:0008006" key="4">
    <source>
        <dbReference type="Google" id="ProtNLM"/>
    </source>
</evidence>
<comment type="caution">
    <text evidence="2">The sequence shown here is derived from an EMBL/GenBank/DDBJ whole genome shotgun (WGS) entry which is preliminary data.</text>
</comment>
<gene>
    <name evidence="2" type="ORF">GCM10023226_16330</name>
</gene>
<organism evidence="2 3">
    <name type="scientific">Nocardioides nanhaiensis</name>
    <dbReference type="NCBI Taxonomy" id="1476871"/>
    <lineage>
        <taxon>Bacteria</taxon>
        <taxon>Bacillati</taxon>
        <taxon>Actinomycetota</taxon>
        <taxon>Actinomycetes</taxon>
        <taxon>Propionibacteriales</taxon>
        <taxon>Nocardioidaceae</taxon>
        <taxon>Nocardioides</taxon>
    </lineage>
</organism>
<evidence type="ECO:0000313" key="3">
    <source>
        <dbReference type="Proteomes" id="UP001500621"/>
    </source>
</evidence>
<proteinExistence type="predicted"/>
<dbReference type="Proteomes" id="UP001500621">
    <property type="component" value="Unassembled WGS sequence"/>
</dbReference>
<sequence>MPGRLRGYRQGMSSTPGETTRRDDEAHPTSGRDVTVSGQREREAAATEEDSDDGAGQVSEVGTLADAGEPIEPDQAVAGAPDGESGAADEGAAGPNAIPPENREANRA</sequence>
<feature type="compositionally biased region" description="Low complexity" evidence="1">
    <location>
        <begin position="78"/>
        <end position="95"/>
    </location>
</feature>
<feature type="region of interest" description="Disordered" evidence="1">
    <location>
        <begin position="1"/>
        <end position="108"/>
    </location>
</feature>
<name>A0ABP8W422_9ACTN</name>
<dbReference type="EMBL" id="BAABIM010000002">
    <property type="protein sequence ID" value="GAA4679871.1"/>
    <property type="molecule type" value="Genomic_DNA"/>
</dbReference>